<dbReference type="InterPro" id="IPR044552">
    <property type="entry name" value="GLIP1-5/GLL25"/>
</dbReference>
<dbReference type="GO" id="GO:0016788">
    <property type="term" value="F:hydrolase activity, acting on ester bonds"/>
    <property type="evidence" value="ECO:0007669"/>
    <property type="project" value="InterPro"/>
</dbReference>
<reference evidence="3 4" key="1">
    <citation type="submission" date="2018-06" db="EMBL/GenBank/DDBJ databases">
        <title>WGS assembly of Brassica rapa FPsc.</title>
        <authorList>
            <person name="Bowman J."/>
            <person name="Kohchi T."/>
            <person name="Yamato K."/>
            <person name="Jenkins J."/>
            <person name="Shu S."/>
            <person name="Ishizaki K."/>
            <person name="Yamaoka S."/>
            <person name="Nishihama R."/>
            <person name="Nakamura Y."/>
            <person name="Berger F."/>
            <person name="Adam C."/>
            <person name="Aki S."/>
            <person name="Althoff F."/>
            <person name="Araki T."/>
            <person name="Arteaga-Vazquez M."/>
            <person name="Balasubrmanian S."/>
            <person name="Bauer D."/>
            <person name="Boehm C."/>
            <person name="Briginshaw L."/>
            <person name="Caballero-Perez J."/>
            <person name="Catarino B."/>
            <person name="Chen F."/>
            <person name="Chiyoda S."/>
            <person name="Chovatia M."/>
            <person name="Davies K."/>
            <person name="Delmans M."/>
            <person name="Demura T."/>
            <person name="Dierschke T."/>
            <person name="Dolan L."/>
            <person name="Dorantes-Acosta A."/>
            <person name="Eklund D."/>
            <person name="Florent S."/>
            <person name="Flores-Sandoval E."/>
            <person name="Fujiyama A."/>
            <person name="Fukuzawa H."/>
            <person name="Galik B."/>
            <person name="Grimanelli D."/>
            <person name="Grimwood J."/>
            <person name="Grossniklaus U."/>
            <person name="Hamada T."/>
            <person name="Haseloff J."/>
            <person name="Hetherington A."/>
            <person name="Higo A."/>
            <person name="Hirakawa Y."/>
            <person name="Hundley H."/>
            <person name="Ikeda Y."/>
            <person name="Inoue K."/>
            <person name="Inoue S."/>
            <person name="Ishida S."/>
            <person name="Jia Q."/>
            <person name="Kakita M."/>
            <person name="Kanazawa T."/>
            <person name="Kawai Y."/>
            <person name="Kawashima T."/>
            <person name="Kennedy M."/>
            <person name="Kinose K."/>
            <person name="Kinoshita T."/>
            <person name="Kohara Y."/>
            <person name="Koide E."/>
            <person name="Komatsu K."/>
            <person name="Kopischke S."/>
            <person name="Kubo M."/>
            <person name="Kyozuka J."/>
            <person name="Lagercrantz U."/>
            <person name="Lin S."/>
            <person name="Lindquist E."/>
            <person name="Lipzen A."/>
            <person name="Lu C."/>
            <person name="Luna E."/>
            <person name="Martienssen R."/>
            <person name="Minamino N."/>
            <person name="Mizutani M."/>
            <person name="Mizutani M."/>
            <person name="Mochizuki N."/>
            <person name="Monte I."/>
            <person name="Mosher R."/>
            <person name="Nagasaki H."/>
            <person name="Nakagami H."/>
            <person name="Naramoto S."/>
            <person name="Nishitani K."/>
            <person name="Ohtani M."/>
            <person name="Okamoto T."/>
            <person name="Okumura M."/>
            <person name="Phillips J."/>
            <person name="Pollak B."/>
            <person name="Reinders A."/>
            <person name="Roevekamp M."/>
            <person name="Sano R."/>
            <person name="Sawa S."/>
            <person name="Schmid M."/>
            <person name="Shirakawa M."/>
            <person name="Solano R."/>
            <person name="Spunde A."/>
            <person name="Suetsugu N."/>
            <person name="Sugano S."/>
            <person name="Sugiyama A."/>
            <person name="Sun R."/>
            <person name="Suzuki Y."/>
            <person name="Takenaka M."/>
            <person name="Takezawa D."/>
            <person name="Tomogane H."/>
            <person name="Tsuzuki M."/>
            <person name="Ueda T."/>
            <person name="Umeda M."/>
            <person name="Ward J."/>
            <person name="Watanabe Y."/>
            <person name="Yazaki K."/>
            <person name="Yokoyama R."/>
            <person name="Yoshitake Y."/>
            <person name="Yotsui I."/>
            <person name="Zachgo S."/>
            <person name="Schmutz J."/>
        </authorList>
    </citation>
    <scope>NUCLEOTIDE SEQUENCE [LARGE SCALE GENOMIC DNA]</scope>
    <source>
        <strain evidence="4">cv. B-3</strain>
    </source>
</reference>
<comment type="similarity">
    <text evidence="1">Belongs to the 'GDSL' lipolytic enzyme family.</text>
</comment>
<evidence type="ECO:0000256" key="2">
    <source>
        <dbReference type="ARBA" id="ARBA00022729"/>
    </source>
</evidence>
<dbReference type="Gene3D" id="3.40.50.1110">
    <property type="entry name" value="SGNH hydrolase"/>
    <property type="match status" value="1"/>
</dbReference>
<evidence type="ECO:0008006" key="5">
    <source>
        <dbReference type="Google" id="ProtNLM"/>
    </source>
</evidence>
<evidence type="ECO:0000313" key="4">
    <source>
        <dbReference type="Proteomes" id="UP000264353"/>
    </source>
</evidence>
<accession>A0A397YF48</accession>
<name>A0A397YF48_BRACM</name>
<dbReference type="InterPro" id="IPR001087">
    <property type="entry name" value="GDSL"/>
</dbReference>
<protein>
    <recommendedName>
        <fullName evidence="5">GDSL esterase/lipase 5</fullName>
    </recommendedName>
</protein>
<dbReference type="SUPFAM" id="SSF52266">
    <property type="entry name" value="SGNH hydrolase"/>
    <property type="match status" value="1"/>
</dbReference>
<dbReference type="InterPro" id="IPR036514">
    <property type="entry name" value="SGNH_hydro_sf"/>
</dbReference>
<organism evidence="3 4">
    <name type="scientific">Brassica campestris</name>
    <name type="common">Field mustard</name>
    <dbReference type="NCBI Taxonomy" id="3711"/>
    <lineage>
        <taxon>Eukaryota</taxon>
        <taxon>Viridiplantae</taxon>
        <taxon>Streptophyta</taxon>
        <taxon>Embryophyta</taxon>
        <taxon>Tracheophyta</taxon>
        <taxon>Spermatophyta</taxon>
        <taxon>Magnoliopsida</taxon>
        <taxon>eudicotyledons</taxon>
        <taxon>Gunneridae</taxon>
        <taxon>Pentapetalae</taxon>
        <taxon>rosids</taxon>
        <taxon>malvids</taxon>
        <taxon>Brassicales</taxon>
        <taxon>Brassicaceae</taxon>
        <taxon>Brassiceae</taxon>
        <taxon>Brassica</taxon>
    </lineage>
</organism>
<sequence>MRKSTLMEKVTQRTISSSSSSSSSTFFLCFFIFSLSILFLAGKSAAKVSYDGDNDDNVTALFIFGDSFLDAGNNNYINTTTLDQANFPPYGQTFFGLPTGRFSDGRLISDFIAEYAKLPLIPPFLEPGDSQKKLCGVNFASAGAGALVETFQGSVISLRTQLDHYKKVERLWRIKFGKEESKKRISRAVYLISIGSNDYSSPFLTNQSLSVSMSQHVDIVIGNLTTFIHEIYKIGGRKFGFLNVPDLGCFPALRILKQKNDSCLRDASILASIHNKALSNLLFKMQRQVKGFKFSLFDMNKSLKLRMDHPSKFGFKEGEEACCGTGKWRGVFSCGGKRIVKEYKLCENPDDYIFWDSLHLTQNTYKQFANLIWNGGHMSDSLVVGPYNVNRLFQIS</sequence>
<dbReference type="EMBL" id="CM010635">
    <property type="protein sequence ID" value="RID49306.1"/>
    <property type="molecule type" value="Genomic_DNA"/>
</dbReference>
<dbReference type="Pfam" id="PF00657">
    <property type="entry name" value="Lipase_GDSL"/>
    <property type="match status" value="1"/>
</dbReference>
<dbReference type="CDD" id="cd01837">
    <property type="entry name" value="SGNH_plant_lipase_like"/>
    <property type="match status" value="1"/>
</dbReference>
<keyword evidence="2" id="KW-0732">Signal</keyword>
<dbReference type="InterPro" id="IPR035669">
    <property type="entry name" value="SGNH_plant_lipase-like"/>
</dbReference>
<gene>
    <name evidence="3" type="ORF">BRARA_H00114</name>
</gene>
<dbReference type="PANTHER" id="PTHR45966:SF4">
    <property type="entry name" value="GDSL ESTERASE_LIPASE 5"/>
    <property type="match status" value="1"/>
</dbReference>
<evidence type="ECO:0000256" key="1">
    <source>
        <dbReference type="ARBA" id="ARBA00008668"/>
    </source>
</evidence>
<proteinExistence type="inferred from homology"/>
<dbReference type="PANTHER" id="PTHR45966">
    <property type="entry name" value="GDSL-LIKE LIPASE/ACYLHYDROLASE"/>
    <property type="match status" value="1"/>
</dbReference>
<dbReference type="Proteomes" id="UP000264353">
    <property type="component" value="Chromosome A8"/>
</dbReference>
<dbReference type="AlphaFoldDB" id="A0A397YF48"/>
<evidence type="ECO:0000313" key="3">
    <source>
        <dbReference type="EMBL" id="RID49306.1"/>
    </source>
</evidence>